<keyword evidence="2 4" id="KW-0863">Zinc-finger</keyword>
<feature type="compositionally biased region" description="Polar residues" evidence="5">
    <location>
        <begin position="304"/>
        <end position="315"/>
    </location>
</feature>
<evidence type="ECO:0000256" key="4">
    <source>
        <dbReference type="PROSITE-ProRule" id="PRU00146"/>
    </source>
</evidence>
<dbReference type="EMBL" id="KZ301987">
    <property type="protein sequence ID" value="PFH51515.1"/>
    <property type="molecule type" value="Genomic_DNA"/>
</dbReference>
<feature type="region of interest" description="Disordered" evidence="5">
    <location>
        <begin position="249"/>
        <end position="428"/>
    </location>
</feature>
<keyword evidence="3" id="KW-0862">Zinc</keyword>
<dbReference type="GO" id="GO:0061186">
    <property type="term" value="P:negative regulation of silent mating-type cassette heterochromatin formation"/>
    <property type="evidence" value="ECO:0007669"/>
    <property type="project" value="TreeGrafter"/>
</dbReference>
<dbReference type="SMART" id="SM00249">
    <property type="entry name" value="PHD"/>
    <property type="match status" value="1"/>
</dbReference>
<feature type="region of interest" description="Disordered" evidence="5">
    <location>
        <begin position="193"/>
        <end position="232"/>
    </location>
</feature>
<feature type="region of interest" description="Disordered" evidence="5">
    <location>
        <begin position="528"/>
        <end position="554"/>
    </location>
</feature>
<dbReference type="AlphaFoldDB" id="A0A2A9NKL5"/>
<dbReference type="InterPro" id="IPR011011">
    <property type="entry name" value="Znf_FYVE_PHD"/>
</dbReference>
<feature type="compositionally biased region" description="Acidic residues" evidence="5">
    <location>
        <begin position="118"/>
        <end position="128"/>
    </location>
</feature>
<dbReference type="PROSITE" id="PS50016">
    <property type="entry name" value="ZF_PHD_2"/>
    <property type="match status" value="1"/>
</dbReference>
<feature type="compositionally biased region" description="Polar residues" evidence="5">
    <location>
        <begin position="259"/>
        <end position="269"/>
    </location>
</feature>
<reference evidence="7 8" key="1">
    <citation type="submission" date="2014-02" db="EMBL/GenBank/DDBJ databases">
        <title>Transposable element dynamics among asymbiotic and ectomycorrhizal Amanita fungi.</title>
        <authorList>
            <consortium name="DOE Joint Genome Institute"/>
            <person name="Hess J."/>
            <person name="Skrede I."/>
            <person name="Wolfe B."/>
            <person name="LaButti K."/>
            <person name="Ohm R.A."/>
            <person name="Grigoriev I.V."/>
            <person name="Pringle A."/>
        </authorList>
    </citation>
    <scope>NUCLEOTIDE SEQUENCE [LARGE SCALE GENOMIC DNA]</scope>
    <source>
        <strain evidence="7 8">SKay4041</strain>
    </source>
</reference>
<feature type="region of interest" description="Disordered" evidence="5">
    <location>
        <begin position="457"/>
        <end position="484"/>
    </location>
</feature>
<evidence type="ECO:0000256" key="1">
    <source>
        <dbReference type="ARBA" id="ARBA00022723"/>
    </source>
</evidence>
<dbReference type="GO" id="GO:0070210">
    <property type="term" value="C:Rpd3L-Expanded complex"/>
    <property type="evidence" value="ECO:0007669"/>
    <property type="project" value="TreeGrafter"/>
</dbReference>
<evidence type="ECO:0000256" key="5">
    <source>
        <dbReference type="SAM" id="MobiDB-lite"/>
    </source>
</evidence>
<feature type="compositionally biased region" description="Polar residues" evidence="5">
    <location>
        <begin position="407"/>
        <end position="424"/>
    </location>
</feature>
<dbReference type="PANTHER" id="PTHR47793:SF1">
    <property type="entry name" value="HISTONE DEACETYLASE COMPLEX SUBUNIT CTI6"/>
    <property type="match status" value="1"/>
</dbReference>
<dbReference type="PROSITE" id="PS01359">
    <property type="entry name" value="ZF_PHD_1"/>
    <property type="match status" value="1"/>
</dbReference>
<feature type="compositionally biased region" description="Low complexity" evidence="5">
    <location>
        <begin position="108"/>
        <end position="117"/>
    </location>
</feature>
<dbReference type="PANTHER" id="PTHR47793">
    <property type="entry name" value="HISTONE DEACETYLASE COMPLEX SUBUNIT CTI6"/>
    <property type="match status" value="1"/>
</dbReference>
<evidence type="ECO:0000313" key="7">
    <source>
        <dbReference type="EMBL" id="PFH51515.1"/>
    </source>
</evidence>
<feature type="compositionally biased region" description="Basic and acidic residues" evidence="5">
    <location>
        <begin position="34"/>
        <end position="46"/>
    </location>
</feature>
<feature type="compositionally biased region" description="Low complexity" evidence="5">
    <location>
        <begin position="372"/>
        <end position="384"/>
    </location>
</feature>
<evidence type="ECO:0000256" key="2">
    <source>
        <dbReference type="ARBA" id="ARBA00022771"/>
    </source>
</evidence>
<gene>
    <name evidence="7" type="ORF">AMATHDRAFT_58952</name>
</gene>
<feature type="compositionally biased region" description="Basic and acidic residues" evidence="5">
    <location>
        <begin position="528"/>
        <end position="546"/>
    </location>
</feature>
<dbReference type="InterPro" id="IPR053051">
    <property type="entry name" value="HDAC_complex_subunit"/>
</dbReference>
<dbReference type="GO" id="GO:0061188">
    <property type="term" value="P:negative regulation of rDNA heterochromatin formation"/>
    <property type="evidence" value="ECO:0007669"/>
    <property type="project" value="TreeGrafter"/>
</dbReference>
<feature type="compositionally biased region" description="Basic residues" evidence="5">
    <location>
        <begin position="212"/>
        <end position="228"/>
    </location>
</feature>
<name>A0A2A9NKL5_9AGAR</name>
<evidence type="ECO:0000313" key="8">
    <source>
        <dbReference type="Proteomes" id="UP000242287"/>
    </source>
</evidence>
<accession>A0A2A9NKL5</accession>
<feature type="domain" description="PHD-type" evidence="6">
    <location>
        <begin position="130"/>
        <end position="184"/>
    </location>
</feature>
<dbReference type="STRING" id="703135.A0A2A9NKL5"/>
<dbReference type="Pfam" id="PF20826">
    <property type="entry name" value="PHD_5"/>
    <property type="match status" value="1"/>
</dbReference>
<protein>
    <recommendedName>
        <fullName evidence="6">PHD-type domain-containing protein</fullName>
    </recommendedName>
</protein>
<dbReference type="CDD" id="cd15550">
    <property type="entry name" value="PHD_MLL5"/>
    <property type="match status" value="1"/>
</dbReference>
<organism evidence="7 8">
    <name type="scientific">Amanita thiersii Skay4041</name>
    <dbReference type="NCBI Taxonomy" id="703135"/>
    <lineage>
        <taxon>Eukaryota</taxon>
        <taxon>Fungi</taxon>
        <taxon>Dikarya</taxon>
        <taxon>Basidiomycota</taxon>
        <taxon>Agaricomycotina</taxon>
        <taxon>Agaricomycetes</taxon>
        <taxon>Agaricomycetidae</taxon>
        <taxon>Agaricales</taxon>
        <taxon>Pluteineae</taxon>
        <taxon>Amanitaceae</taxon>
        <taxon>Amanita</taxon>
    </lineage>
</organism>
<dbReference type="InterPro" id="IPR013083">
    <property type="entry name" value="Znf_RING/FYVE/PHD"/>
</dbReference>
<dbReference type="InterPro" id="IPR001965">
    <property type="entry name" value="Znf_PHD"/>
</dbReference>
<proteinExistence type="predicted"/>
<dbReference type="SUPFAM" id="SSF57903">
    <property type="entry name" value="FYVE/PHD zinc finger"/>
    <property type="match status" value="1"/>
</dbReference>
<dbReference type="InterPro" id="IPR019787">
    <property type="entry name" value="Znf_PHD-finger"/>
</dbReference>
<sequence>MAQAATMGPPLSPREPRRSGRRSAPFPSTASKSPDSDPAPRQKDLPIRPAFVSNNSSSRTKRPKQEDQDDSIEDRKSNHSHSSATPNGRSKRKPREKDKQVAIIDSTPDAAAQQPDDVQADPAEDEEQGITRCVCGSTEDDPDAGEFMVQCETCKVWQHGLCMGYQSEDQVHDDDYYCEQCRPELHTELLKKLAKRPRHPSTNSHAPASRVSRSHSPAHVKQPSKRRNTMNSRDAAFDESIKEVMEVSAAEAAAAAQEGVNTQPTSNPGGRNEPVEEEVDTPPSNRKKRKRTEDDGAPKKRTRSASTASDHQGSTVARAETPINGVQTKPAPAPPPKASSGRNKRGGRRLPPPLEAVNQEGEEALASVVPPSRRSGGNRSKGSGAAKRAPASSHGPGSALHEHGTRRSNTNGPNGQNPGSTSAEASRAYRNSHAYVVSQQPLFTSWGLPDYLAHLEEMLPTDTPQPLEVRAGPANASVGGAGRESIERTMERGVKVKWPSKRMSVGDMNKRVRALVEWVGREQANALDRSRRREALESTLKEEPTVSERVNSTRGHSVPEVDMVIDGQEGASEEPKTSIQKLKHGTDFASPIRGLDVSKSLETMKMMEELMEELINFQERFGPGAKNRERRTATAS</sequence>
<evidence type="ECO:0000256" key="3">
    <source>
        <dbReference type="ARBA" id="ARBA00022833"/>
    </source>
</evidence>
<keyword evidence="1" id="KW-0479">Metal-binding</keyword>
<evidence type="ECO:0000259" key="6">
    <source>
        <dbReference type="PROSITE" id="PS50016"/>
    </source>
</evidence>
<dbReference type="Proteomes" id="UP000242287">
    <property type="component" value="Unassembled WGS sequence"/>
</dbReference>
<dbReference type="GO" id="GO:0033698">
    <property type="term" value="C:Rpd3L complex"/>
    <property type="evidence" value="ECO:0007669"/>
    <property type="project" value="TreeGrafter"/>
</dbReference>
<dbReference type="Gene3D" id="3.30.40.10">
    <property type="entry name" value="Zinc/RING finger domain, C3HC4 (zinc finger)"/>
    <property type="match status" value="1"/>
</dbReference>
<dbReference type="GO" id="GO:0008270">
    <property type="term" value="F:zinc ion binding"/>
    <property type="evidence" value="ECO:0007669"/>
    <property type="project" value="UniProtKB-KW"/>
</dbReference>
<dbReference type="OrthoDB" id="79252at2759"/>
<keyword evidence="8" id="KW-1185">Reference proteome</keyword>
<feature type="region of interest" description="Disordered" evidence="5">
    <location>
        <begin position="1"/>
        <end position="139"/>
    </location>
</feature>
<dbReference type="InterPro" id="IPR019786">
    <property type="entry name" value="Zinc_finger_PHD-type_CS"/>
</dbReference>